<protein>
    <submittedName>
        <fullName evidence="4">3-hydroxy-D-aspartate aldolase BhcC</fullName>
        <ecNumber evidence="4">4.1.3.41</ecNumber>
    </submittedName>
</protein>
<feature type="domain" description="D-serine dehydratase-like" evidence="3">
    <location>
        <begin position="288"/>
        <end position="374"/>
    </location>
</feature>
<dbReference type="SUPFAM" id="SSF51419">
    <property type="entry name" value="PLP-binding barrel"/>
    <property type="match status" value="1"/>
</dbReference>
<dbReference type="Gene3D" id="3.20.20.10">
    <property type="entry name" value="Alanine racemase"/>
    <property type="match status" value="1"/>
</dbReference>
<proteinExistence type="inferred from homology"/>
<comment type="similarity">
    <text evidence="1">Belongs to the DSD1 family.</text>
</comment>
<dbReference type="Pfam" id="PF14031">
    <property type="entry name" value="D-ser_dehydrat"/>
    <property type="match status" value="1"/>
</dbReference>
<evidence type="ECO:0000259" key="3">
    <source>
        <dbReference type="SMART" id="SM01119"/>
    </source>
</evidence>
<dbReference type="Pfam" id="PF01168">
    <property type="entry name" value="Ala_racemase_N"/>
    <property type="match status" value="1"/>
</dbReference>
<dbReference type="InterPro" id="IPR054854">
    <property type="entry name" value="HdxyAspAldBhcC"/>
</dbReference>
<sequence>MNAPRTIASDFAGFDVGYDIPALPGMDEADIQTPCLVLDLDALERNIKKMGDYAKAHGMRHRSHGKMHKSVDVQKLQQELGGAVGVCCQKVSEAEVFARGGIKDILVSNQVRDAAKIDRLARLPKFGARIIVCVDDLANVADLSAAAVRHGTQLEVFIEIDCGAGRCGVTTADAVVEIAKAVDAAPGLKFTGIQAYQGAMQHMDSFVDRKTKLDAAIAQVKEAVAALEEAGLSPELVSGGGTGSYYFESNSGVYNELQCGSYAFMDADYGRIKDEGGHRIDKGEWENALFILTSVMSHAKADKAICDAGLKAQSVDSGLPFVYGRDDVEYVKCSDEHGVISDPKGVLKVNEKLRLVPGHCDPTCNVHDWYVGVRNGKVESVWPVSARGKGY</sequence>
<keyword evidence="2 4" id="KW-0456">Lyase</keyword>
<name>A0ABW7LRC9_9RHOB</name>
<dbReference type="PANTHER" id="PTHR28004">
    <property type="entry name" value="ZGC:162816-RELATED"/>
    <property type="match status" value="1"/>
</dbReference>
<keyword evidence="5" id="KW-1185">Reference proteome</keyword>
<dbReference type="RefSeq" id="WP_395135276.1">
    <property type="nucleotide sequence ID" value="NZ_JBIMPR010000015.1"/>
</dbReference>
<evidence type="ECO:0000256" key="2">
    <source>
        <dbReference type="ARBA" id="ARBA00023239"/>
    </source>
</evidence>
<dbReference type="InterPro" id="IPR029066">
    <property type="entry name" value="PLP-binding_barrel"/>
</dbReference>
<dbReference type="SMART" id="SM01119">
    <property type="entry name" value="D-ser_dehydrat"/>
    <property type="match status" value="1"/>
</dbReference>
<dbReference type="InterPro" id="IPR001608">
    <property type="entry name" value="Ala_racemase_N"/>
</dbReference>
<gene>
    <name evidence="4" type="primary">bhcC</name>
    <name evidence="4" type="ORF">ACHFJ0_18580</name>
</gene>
<dbReference type="InterPro" id="IPR042208">
    <property type="entry name" value="D-ser_dehydrat-like_sf"/>
</dbReference>
<dbReference type="NCBIfam" id="NF045642">
    <property type="entry name" value="HdxyAspAldBhcC"/>
    <property type="match status" value="1"/>
</dbReference>
<dbReference type="InterPro" id="IPR026956">
    <property type="entry name" value="D-ser_dehydrat-like_dom"/>
</dbReference>
<reference evidence="4 5" key="1">
    <citation type="submission" date="2024-10" db="EMBL/GenBank/DDBJ databases">
        <title>Paracoccus drimophilus sp. nov., a novel bacterium from corn roots in Hunan.</title>
        <authorList>
            <person name="Li X."/>
        </authorList>
    </citation>
    <scope>NUCLEOTIDE SEQUENCE [LARGE SCALE GENOMIC DNA]</scope>
    <source>
        <strain evidence="4 5">NGMCC 1.201697</strain>
    </source>
</reference>
<comment type="caution">
    <text evidence="4">The sequence shown here is derived from an EMBL/GenBank/DDBJ whole genome shotgun (WGS) entry which is preliminary data.</text>
</comment>
<dbReference type="InterPro" id="IPR051466">
    <property type="entry name" value="D-amino_acid_metab_enzyme"/>
</dbReference>
<dbReference type="PANTHER" id="PTHR28004:SF2">
    <property type="entry name" value="D-SERINE DEHYDRATASE"/>
    <property type="match status" value="1"/>
</dbReference>
<evidence type="ECO:0000313" key="4">
    <source>
        <dbReference type="EMBL" id="MFH5776249.1"/>
    </source>
</evidence>
<evidence type="ECO:0000256" key="1">
    <source>
        <dbReference type="ARBA" id="ARBA00005323"/>
    </source>
</evidence>
<dbReference type="CDD" id="cd06819">
    <property type="entry name" value="PLPDE_III_LS_D-TA"/>
    <property type="match status" value="1"/>
</dbReference>
<dbReference type="GO" id="GO:0016829">
    <property type="term" value="F:lyase activity"/>
    <property type="evidence" value="ECO:0007669"/>
    <property type="project" value="UniProtKB-KW"/>
</dbReference>
<dbReference type="EC" id="4.1.3.41" evidence="4"/>
<dbReference type="Proteomes" id="UP001609376">
    <property type="component" value="Unassembled WGS sequence"/>
</dbReference>
<evidence type="ECO:0000313" key="5">
    <source>
        <dbReference type="Proteomes" id="UP001609376"/>
    </source>
</evidence>
<accession>A0ABW7LRC9</accession>
<dbReference type="EMBL" id="JBIMPR010000015">
    <property type="protein sequence ID" value="MFH5776249.1"/>
    <property type="molecule type" value="Genomic_DNA"/>
</dbReference>
<dbReference type="Gene3D" id="2.40.37.20">
    <property type="entry name" value="D-serine dehydratase-like domain"/>
    <property type="match status" value="1"/>
</dbReference>
<organism evidence="4 5">
    <name type="scientific">Paracoccus broussonetiae subsp. drimophilus</name>
    <dbReference type="NCBI Taxonomy" id="3373869"/>
    <lineage>
        <taxon>Bacteria</taxon>
        <taxon>Pseudomonadati</taxon>
        <taxon>Pseudomonadota</taxon>
        <taxon>Alphaproteobacteria</taxon>
        <taxon>Rhodobacterales</taxon>
        <taxon>Paracoccaceae</taxon>
        <taxon>Paracoccus</taxon>
        <taxon>Paracoccus broussonetiae</taxon>
    </lineage>
</organism>